<organism evidence="1 2">
    <name type="scientific">Pararhodobacter marinus</name>
    <dbReference type="NCBI Taxonomy" id="2184063"/>
    <lineage>
        <taxon>Bacteria</taxon>
        <taxon>Pseudomonadati</taxon>
        <taxon>Pseudomonadota</taxon>
        <taxon>Alphaproteobacteria</taxon>
        <taxon>Rhodobacterales</taxon>
        <taxon>Paracoccaceae</taxon>
        <taxon>Pararhodobacter</taxon>
    </lineage>
</organism>
<evidence type="ECO:0000313" key="2">
    <source>
        <dbReference type="Proteomes" id="UP000244940"/>
    </source>
</evidence>
<dbReference type="EMBL" id="QEYD01000002">
    <property type="protein sequence ID" value="PWE30702.1"/>
    <property type="molecule type" value="Genomic_DNA"/>
</dbReference>
<sequence>MARSGDDALSLPEANSKRVCVITVPIPKPSCAIRFCGKERVPKIGFTSEDDDLSWFNTSYRRRFGQTSRTTRIEAMTAQRSS</sequence>
<accession>A0A2U2CFS7</accession>
<name>A0A2U2CFS7_9RHOB</name>
<keyword evidence="2" id="KW-1185">Reference proteome</keyword>
<dbReference type="Proteomes" id="UP000244940">
    <property type="component" value="Unassembled WGS sequence"/>
</dbReference>
<evidence type="ECO:0000313" key="1">
    <source>
        <dbReference type="EMBL" id="PWE30702.1"/>
    </source>
</evidence>
<protein>
    <submittedName>
        <fullName evidence="1">Uncharacterized protein</fullName>
    </submittedName>
</protein>
<comment type="caution">
    <text evidence="1">The sequence shown here is derived from an EMBL/GenBank/DDBJ whole genome shotgun (WGS) entry which is preliminary data.</text>
</comment>
<dbReference type="AlphaFoldDB" id="A0A2U2CFS7"/>
<reference evidence="1 2" key="1">
    <citation type="submission" date="2018-05" db="EMBL/GenBank/DDBJ databases">
        <title>Pararhodobacter marina sp. nov., isolated from deep-sea water of the Indian Ocean.</title>
        <authorList>
            <person name="Lai Q.Sr."/>
            <person name="Liu X."/>
            <person name="Shao Z."/>
        </authorList>
    </citation>
    <scope>NUCLEOTIDE SEQUENCE [LARGE SCALE GENOMIC DNA]</scope>
    <source>
        <strain evidence="1 2">CIC4N-9</strain>
    </source>
</reference>
<gene>
    <name evidence="1" type="ORF">C4N9_02705</name>
</gene>
<proteinExistence type="predicted"/>